<keyword evidence="2 4" id="KW-0378">Hydrolase</keyword>
<feature type="signal peptide" evidence="5">
    <location>
        <begin position="1"/>
        <end position="20"/>
    </location>
</feature>
<evidence type="ECO:0000256" key="3">
    <source>
        <dbReference type="ARBA" id="ARBA00023295"/>
    </source>
</evidence>
<name>A0ABY9Y487_9FLAO</name>
<dbReference type="InterPro" id="IPR012334">
    <property type="entry name" value="Pectin_lyas_fold"/>
</dbReference>
<evidence type="ECO:0000313" key="7">
    <source>
        <dbReference type="Proteomes" id="UP001303407"/>
    </source>
</evidence>
<evidence type="ECO:0000256" key="4">
    <source>
        <dbReference type="RuleBase" id="RU361169"/>
    </source>
</evidence>
<dbReference type="InterPro" id="IPR000743">
    <property type="entry name" value="Glyco_hydro_28"/>
</dbReference>
<protein>
    <submittedName>
        <fullName evidence="6">Glycoside hydrolase family 28 protein</fullName>
    </submittedName>
</protein>
<keyword evidence="3 4" id="KW-0326">Glycosidase</keyword>
<dbReference type="Proteomes" id="UP001303407">
    <property type="component" value="Chromosome"/>
</dbReference>
<dbReference type="InterPro" id="IPR051801">
    <property type="entry name" value="GH28_Enzymes"/>
</dbReference>
<dbReference type="PROSITE" id="PS00502">
    <property type="entry name" value="POLYGALACTURONASE"/>
    <property type="match status" value="1"/>
</dbReference>
<dbReference type="PANTHER" id="PTHR31339">
    <property type="entry name" value="PECTIN LYASE-RELATED"/>
    <property type="match status" value="1"/>
</dbReference>
<accession>A0ABY9Y487</accession>
<proteinExistence type="inferred from homology"/>
<dbReference type="SMART" id="SM00710">
    <property type="entry name" value="PbH1"/>
    <property type="match status" value="7"/>
</dbReference>
<evidence type="ECO:0000313" key="6">
    <source>
        <dbReference type="EMBL" id="WNH13062.1"/>
    </source>
</evidence>
<dbReference type="EMBL" id="CP134536">
    <property type="protein sequence ID" value="WNH13062.1"/>
    <property type="molecule type" value="Genomic_DNA"/>
</dbReference>
<evidence type="ECO:0000256" key="1">
    <source>
        <dbReference type="ARBA" id="ARBA00008834"/>
    </source>
</evidence>
<dbReference type="RefSeq" id="WP_415863040.1">
    <property type="nucleotide sequence ID" value="NZ_CP134536.1"/>
</dbReference>
<dbReference type="Gene3D" id="2.160.20.10">
    <property type="entry name" value="Single-stranded right-handed beta-helix, Pectin lyase-like"/>
    <property type="match status" value="1"/>
</dbReference>
<organism evidence="6 7">
    <name type="scientific">Thalassobellus suaedae</name>
    <dbReference type="NCBI Taxonomy" id="3074124"/>
    <lineage>
        <taxon>Bacteria</taxon>
        <taxon>Pseudomonadati</taxon>
        <taxon>Bacteroidota</taxon>
        <taxon>Flavobacteriia</taxon>
        <taxon>Flavobacteriales</taxon>
        <taxon>Flavobacteriaceae</taxon>
        <taxon>Thalassobellus</taxon>
    </lineage>
</organism>
<dbReference type="PANTHER" id="PTHR31339:SF9">
    <property type="entry name" value="PLASMIN AND FIBRONECTIN-BINDING PROTEIN A"/>
    <property type="match status" value="1"/>
</dbReference>
<dbReference type="SUPFAM" id="SSF51126">
    <property type="entry name" value="Pectin lyase-like"/>
    <property type="match status" value="1"/>
</dbReference>
<feature type="chain" id="PRO_5046292547" evidence="5">
    <location>
        <begin position="21"/>
        <end position="413"/>
    </location>
</feature>
<keyword evidence="7" id="KW-1185">Reference proteome</keyword>
<sequence length="413" mass="45230">MKKILFLICFFIGMTSLVYAAKPHPPKEYLITLFGAKGDSATLNTKAIQACIDKCSADGGGTVVIPKGVFISGAIFLKNNVNILIEKDGTLKGSVNQNDYPQIETRWEGTERIWTAALLNAESLKNFSLTGEGTIDGSGDIWRVKKLEASHNKRLGRPRLIGIQNCENVNIEGLRIHNQASWGLFVLYSTDVAIKGLNITADHNIPSSDGIDIDSSNKIHISDTFIDVNDDCISIKSGKDEDGRRVNRPSENILIENCHFAYGHGGVAMGSEMSGGIRNVEIRNCIIDSQNWAPIRFKSQPSRGGIVENITYRDITLNNTRKAFEFNMAWRMINPKPPAKKLPIVRNIKIINVSGTVDSVGDMSGLENSPILGVTFENCNITAKKGFTLKHVNDLDISGLTINGVTGEAIIKE</sequence>
<dbReference type="InterPro" id="IPR006626">
    <property type="entry name" value="PbH1"/>
</dbReference>
<gene>
    <name evidence="6" type="ORF">RHP49_02145</name>
</gene>
<reference evidence="6 7" key="1">
    <citation type="submission" date="2023-09" db="EMBL/GenBank/DDBJ databases">
        <title>Thalassobella suaedae gen. nov., sp. nov., a marine bacterium of the family Flavobacteriaceae isolated from a halophyte Suaeda japonica.</title>
        <authorList>
            <person name="Lee S.Y."/>
            <person name="Hwang C.Y."/>
        </authorList>
    </citation>
    <scope>NUCLEOTIDE SEQUENCE [LARGE SCALE GENOMIC DNA]</scope>
    <source>
        <strain evidence="6 7">HL-DH10</strain>
    </source>
</reference>
<dbReference type="GO" id="GO:0016787">
    <property type="term" value="F:hydrolase activity"/>
    <property type="evidence" value="ECO:0007669"/>
    <property type="project" value="UniProtKB-KW"/>
</dbReference>
<evidence type="ECO:0000256" key="5">
    <source>
        <dbReference type="SAM" id="SignalP"/>
    </source>
</evidence>
<evidence type="ECO:0000256" key="2">
    <source>
        <dbReference type="ARBA" id="ARBA00022801"/>
    </source>
</evidence>
<dbReference type="InterPro" id="IPR011050">
    <property type="entry name" value="Pectin_lyase_fold/virulence"/>
</dbReference>
<keyword evidence="5" id="KW-0732">Signal</keyword>
<dbReference type="Pfam" id="PF00295">
    <property type="entry name" value="Glyco_hydro_28"/>
    <property type="match status" value="1"/>
</dbReference>
<comment type="similarity">
    <text evidence="1 4">Belongs to the glycosyl hydrolase 28 family.</text>
</comment>